<name>A0AAF0U199_SOLVR</name>
<reference evidence="1" key="1">
    <citation type="submission" date="2023-08" db="EMBL/GenBank/DDBJ databases">
        <title>A de novo genome assembly of Solanum verrucosum Schlechtendal, a Mexican diploid species geographically isolated from the other diploid A-genome species in potato relatives.</title>
        <authorList>
            <person name="Hosaka K."/>
        </authorList>
    </citation>
    <scope>NUCLEOTIDE SEQUENCE</scope>
    <source>
        <tissue evidence="1">Young leaves</tissue>
    </source>
</reference>
<dbReference type="AlphaFoldDB" id="A0AAF0U199"/>
<accession>A0AAF0U199</accession>
<dbReference type="EMBL" id="CP133618">
    <property type="protein sequence ID" value="WMV37410.1"/>
    <property type="molecule type" value="Genomic_DNA"/>
</dbReference>
<protein>
    <submittedName>
        <fullName evidence="1">Uncharacterized protein</fullName>
    </submittedName>
</protein>
<organism evidence="1 2">
    <name type="scientific">Solanum verrucosum</name>
    <dbReference type="NCBI Taxonomy" id="315347"/>
    <lineage>
        <taxon>Eukaryota</taxon>
        <taxon>Viridiplantae</taxon>
        <taxon>Streptophyta</taxon>
        <taxon>Embryophyta</taxon>
        <taxon>Tracheophyta</taxon>
        <taxon>Spermatophyta</taxon>
        <taxon>Magnoliopsida</taxon>
        <taxon>eudicotyledons</taxon>
        <taxon>Gunneridae</taxon>
        <taxon>Pentapetalae</taxon>
        <taxon>asterids</taxon>
        <taxon>lamiids</taxon>
        <taxon>Solanales</taxon>
        <taxon>Solanaceae</taxon>
        <taxon>Solanoideae</taxon>
        <taxon>Solaneae</taxon>
        <taxon>Solanum</taxon>
    </lineage>
</organism>
<evidence type="ECO:0000313" key="2">
    <source>
        <dbReference type="Proteomes" id="UP001234989"/>
    </source>
</evidence>
<gene>
    <name evidence="1" type="ORF">MTR67_030795</name>
</gene>
<sequence>MLPLWNKFTPGHRCKPGTFAHLELIHGVGIQWLASLNTIQANWNEMFLIFQLNVKTYKLKGIPQKALTPTFFQSDLEEQILPRDAMLNLIKEDYKHIDLSSNVGDASILRLQPYGQLTLLAVHFLDFHLEHK</sequence>
<proteinExistence type="predicted"/>
<keyword evidence="2" id="KW-1185">Reference proteome</keyword>
<evidence type="ECO:0000313" key="1">
    <source>
        <dbReference type="EMBL" id="WMV37410.1"/>
    </source>
</evidence>
<dbReference type="Proteomes" id="UP001234989">
    <property type="component" value="Chromosome 7"/>
</dbReference>